<evidence type="ECO:0000313" key="1">
    <source>
        <dbReference type="EMBL" id="KAG5615105.1"/>
    </source>
</evidence>
<name>A0A9J5ZSB4_SOLCO</name>
<dbReference type="EMBL" id="JACXVP010000003">
    <property type="protein sequence ID" value="KAG5615105.1"/>
    <property type="molecule type" value="Genomic_DNA"/>
</dbReference>
<comment type="caution">
    <text evidence="1">The sequence shown here is derived from an EMBL/GenBank/DDBJ whole genome shotgun (WGS) entry which is preliminary data.</text>
</comment>
<organism evidence="1 2">
    <name type="scientific">Solanum commersonii</name>
    <name type="common">Commerson's wild potato</name>
    <name type="synonym">Commerson's nightshade</name>
    <dbReference type="NCBI Taxonomy" id="4109"/>
    <lineage>
        <taxon>Eukaryota</taxon>
        <taxon>Viridiplantae</taxon>
        <taxon>Streptophyta</taxon>
        <taxon>Embryophyta</taxon>
        <taxon>Tracheophyta</taxon>
        <taxon>Spermatophyta</taxon>
        <taxon>Magnoliopsida</taxon>
        <taxon>eudicotyledons</taxon>
        <taxon>Gunneridae</taxon>
        <taxon>Pentapetalae</taxon>
        <taxon>asterids</taxon>
        <taxon>lamiids</taxon>
        <taxon>Solanales</taxon>
        <taxon>Solanaceae</taxon>
        <taxon>Solanoideae</taxon>
        <taxon>Solaneae</taxon>
        <taxon>Solanum</taxon>
    </lineage>
</organism>
<gene>
    <name evidence="1" type="ORF">H5410_014929</name>
</gene>
<dbReference type="AlphaFoldDB" id="A0A9J5ZSB4"/>
<dbReference type="Proteomes" id="UP000824120">
    <property type="component" value="Chromosome 3"/>
</dbReference>
<dbReference type="OrthoDB" id="10651328at2759"/>
<accession>A0A9J5ZSB4</accession>
<evidence type="ECO:0000313" key="2">
    <source>
        <dbReference type="Proteomes" id="UP000824120"/>
    </source>
</evidence>
<keyword evidence="2" id="KW-1185">Reference proteome</keyword>
<proteinExistence type="predicted"/>
<reference evidence="1 2" key="1">
    <citation type="submission" date="2020-09" db="EMBL/GenBank/DDBJ databases">
        <title>De no assembly of potato wild relative species, Solanum commersonii.</title>
        <authorList>
            <person name="Cho K."/>
        </authorList>
    </citation>
    <scope>NUCLEOTIDE SEQUENCE [LARGE SCALE GENOMIC DNA]</scope>
    <source>
        <strain evidence="1">LZ3.2</strain>
        <tissue evidence="1">Leaf</tissue>
    </source>
</reference>
<protein>
    <submittedName>
        <fullName evidence="1">Uncharacterized protein</fullName>
    </submittedName>
</protein>
<sequence>MTNLTFILDHSGKLIRYRDFEIGIWTPSPPWVLVRKLKLGKMARTRVSIFEDRVVSSSPSLLYGRGRGRSGVGGHEASPELIYKHDDVIEQQTEERGKTKPSLYSSSTFAVLPSTSGSTTIFGATLPVQGFGVGFQTIISSLVHSMAPSRFASRPISASTTMLVAEKKSFDGFFGLAPPMFDDTAGRKIYDFLTKFQDKFFNLGILEEATTSLLRTGGMFRSIIDHAKMIQSIQHARNGSGT</sequence>